<evidence type="ECO:0000313" key="2">
    <source>
        <dbReference type="Proteomes" id="UP000029736"/>
    </source>
</evidence>
<proteinExistence type="predicted"/>
<comment type="caution">
    <text evidence="1">The sequence shown here is derived from an EMBL/GenBank/DDBJ whole genome shotgun (WGS) entry which is preliminary data.</text>
</comment>
<organism evidence="1 2">
    <name type="scientific">Phaeodactylibacter xiamenensis</name>
    <dbReference type="NCBI Taxonomy" id="1524460"/>
    <lineage>
        <taxon>Bacteria</taxon>
        <taxon>Pseudomonadati</taxon>
        <taxon>Bacteroidota</taxon>
        <taxon>Saprospiria</taxon>
        <taxon>Saprospirales</taxon>
        <taxon>Haliscomenobacteraceae</taxon>
        <taxon>Phaeodactylibacter</taxon>
    </lineage>
</organism>
<reference evidence="1 2" key="1">
    <citation type="journal article" date="2014" name="Int. J. Syst. Evol. Microbiol.">
        <title>Phaeodactylibacter xiamenensis gen. nov., sp. nov., a member of the family Saprospiraceae isolated from the marine alga Phaeodactylum tricornutum.</title>
        <authorList>
            <person name="Chen Z.Jr."/>
            <person name="Lei X."/>
            <person name="Lai Q."/>
            <person name="Li Y."/>
            <person name="Zhang B."/>
            <person name="Zhang J."/>
            <person name="Zhang H."/>
            <person name="Yang L."/>
            <person name="Zheng W."/>
            <person name="Tian Y."/>
            <person name="Yu Z."/>
            <person name="Xu H.Jr."/>
            <person name="Zheng T."/>
        </authorList>
    </citation>
    <scope>NUCLEOTIDE SEQUENCE [LARGE SCALE GENOMIC DNA]</scope>
    <source>
        <strain evidence="1 2">KD52</strain>
    </source>
</reference>
<keyword evidence="2" id="KW-1185">Reference proteome</keyword>
<name>A0A098S2V8_9BACT</name>
<dbReference type="RefSeq" id="WP_044225337.1">
    <property type="nucleotide sequence ID" value="NZ_JBKAGJ010000026.1"/>
</dbReference>
<dbReference type="EMBL" id="JPOS01000079">
    <property type="protein sequence ID" value="KGE86465.1"/>
    <property type="molecule type" value="Genomic_DNA"/>
</dbReference>
<dbReference type="STRING" id="1524460.IX84_22065"/>
<sequence length="157" mass="18471">MGVLKTLQNRGIIRKRVRDINFKEVTTKYHAQRHRRGTFVFETVLKYSDEEGEIRGYEAIINFQPDDSRYYLHNLFQTEEGDRAQAIKDALKAAKASQSYNKLTDESLFDPDLMDEIKGTFVQALNDIELWVENRNGYPFKKLKGFGRFWLNLQRSV</sequence>
<gene>
    <name evidence="1" type="ORF">IX84_22065</name>
</gene>
<dbReference type="AlphaFoldDB" id="A0A098S2V8"/>
<accession>A0A098S2V8</accession>
<evidence type="ECO:0000313" key="1">
    <source>
        <dbReference type="EMBL" id="KGE86465.1"/>
    </source>
</evidence>
<protein>
    <submittedName>
        <fullName evidence="1">Uncharacterized protein</fullName>
    </submittedName>
</protein>
<dbReference type="Proteomes" id="UP000029736">
    <property type="component" value="Unassembled WGS sequence"/>
</dbReference>